<evidence type="ECO:0000313" key="1">
    <source>
        <dbReference type="EMBL" id="KAJ8873574.1"/>
    </source>
</evidence>
<dbReference type="Proteomes" id="UP001159363">
    <property type="component" value="Chromosome 9"/>
</dbReference>
<sequence>MFSDSEIAEKYSCARTKTCAIVTEIAKSEEQKFVWTLQQCAVFSLSTDGSNDSYTKLYPVVATYYNDETLMIESSVLCIPVL</sequence>
<keyword evidence="2" id="KW-1185">Reference proteome</keyword>
<dbReference type="EMBL" id="JARBHB010000010">
    <property type="protein sequence ID" value="KAJ8873574.1"/>
    <property type="molecule type" value="Genomic_DNA"/>
</dbReference>
<reference evidence="1 2" key="1">
    <citation type="submission" date="2023-02" db="EMBL/GenBank/DDBJ databases">
        <title>LHISI_Scaffold_Assembly.</title>
        <authorList>
            <person name="Stuart O.P."/>
            <person name="Cleave R."/>
            <person name="Magrath M.J.L."/>
            <person name="Mikheyev A.S."/>
        </authorList>
    </citation>
    <scope>NUCLEOTIDE SEQUENCE [LARGE SCALE GENOMIC DNA]</scope>
    <source>
        <strain evidence="1">Daus_M_001</strain>
        <tissue evidence="1">Leg muscle</tissue>
    </source>
</reference>
<accession>A0ABQ9GNH8</accession>
<name>A0ABQ9GNH8_9NEOP</name>
<proteinExistence type="predicted"/>
<protein>
    <submittedName>
        <fullName evidence="1">Uncharacterized protein</fullName>
    </submittedName>
</protein>
<organism evidence="1 2">
    <name type="scientific">Dryococelus australis</name>
    <dbReference type="NCBI Taxonomy" id="614101"/>
    <lineage>
        <taxon>Eukaryota</taxon>
        <taxon>Metazoa</taxon>
        <taxon>Ecdysozoa</taxon>
        <taxon>Arthropoda</taxon>
        <taxon>Hexapoda</taxon>
        <taxon>Insecta</taxon>
        <taxon>Pterygota</taxon>
        <taxon>Neoptera</taxon>
        <taxon>Polyneoptera</taxon>
        <taxon>Phasmatodea</taxon>
        <taxon>Verophasmatodea</taxon>
        <taxon>Anareolatae</taxon>
        <taxon>Phasmatidae</taxon>
        <taxon>Eurycanthinae</taxon>
        <taxon>Dryococelus</taxon>
    </lineage>
</organism>
<gene>
    <name evidence="1" type="ORF">PR048_024392</name>
</gene>
<comment type="caution">
    <text evidence="1">The sequence shown here is derived from an EMBL/GenBank/DDBJ whole genome shotgun (WGS) entry which is preliminary data.</text>
</comment>
<evidence type="ECO:0000313" key="2">
    <source>
        <dbReference type="Proteomes" id="UP001159363"/>
    </source>
</evidence>